<proteinExistence type="predicted"/>
<dbReference type="AlphaFoldDB" id="A0A8S1H1I7"/>
<evidence type="ECO:0000256" key="2">
    <source>
        <dbReference type="ARBA" id="ARBA00022840"/>
    </source>
</evidence>
<evidence type="ECO:0000256" key="3">
    <source>
        <dbReference type="SAM" id="MobiDB-lite"/>
    </source>
</evidence>
<dbReference type="SMART" id="SM00220">
    <property type="entry name" value="S_TKc"/>
    <property type="match status" value="1"/>
</dbReference>
<evidence type="ECO:0000313" key="6">
    <source>
        <dbReference type="Proteomes" id="UP000835052"/>
    </source>
</evidence>
<dbReference type="PANTHER" id="PTHR24418">
    <property type="entry name" value="TYROSINE-PROTEIN KINASE"/>
    <property type="match status" value="1"/>
</dbReference>
<reference evidence="5" key="1">
    <citation type="submission" date="2020-10" db="EMBL/GenBank/DDBJ databases">
        <authorList>
            <person name="Kikuchi T."/>
        </authorList>
    </citation>
    <scope>NUCLEOTIDE SEQUENCE</scope>
    <source>
        <strain evidence="5">NKZ352</strain>
    </source>
</reference>
<organism evidence="5 6">
    <name type="scientific">Caenorhabditis auriculariae</name>
    <dbReference type="NCBI Taxonomy" id="2777116"/>
    <lineage>
        <taxon>Eukaryota</taxon>
        <taxon>Metazoa</taxon>
        <taxon>Ecdysozoa</taxon>
        <taxon>Nematoda</taxon>
        <taxon>Chromadorea</taxon>
        <taxon>Rhabditida</taxon>
        <taxon>Rhabditina</taxon>
        <taxon>Rhabditomorpha</taxon>
        <taxon>Rhabditoidea</taxon>
        <taxon>Rhabditidae</taxon>
        <taxon>Peloderinae</taxon>
        <taxon>Caenorhabditis</taxon>
    </lineage>
</organism>
<dbReference type="Gene3D" id="1.10.510.10">
    <property type="entry name" value="Transferase(Phosphotransferase) domain 1"/>
    <property type="match status" value="1"/>
</dbReference>
<gene>
    <name evidence="5" type="ORF">CAUJ_LOCUS5548</name>
</gene>
<comment type="caution">
    <text evidence="5">The sequence shown here is derived from an EMBL/GenBank/DDBJ whole genome shotgun (WGS) entry which is preliminary data.</text>
</comment>
<dbReference type="EMBL" id="CAJGYM010000011">
    <property type="protein sequence ID" value="CAD6189629.1"/>
    <property type="molecule type" value="Genomic_DNA"/>
</dbReference>
<dbReference type="PROSITE" id="PS50011">
    <property type="entry name" value="PROTEIN_KINASE_DOM"/>
    <property type="match status" value="1"/>
</dbReference>
<keyword evidence="6" id="KW-1185">Reference proteome</keyword>
<accession>A0A8S1H1I7</accession>
<dbReference type="InterPro" id="IPR001245">
    <property type="entry name" value="Ser-Thr/Tyr_kinase_cat_dom"/>
</dbReference>
<keyword evidence="2" id="KW-0067">ATP-binding</keyword>
<dbReference type="InterPro" id="IPR000719">
    <property type="entry name" value="Prot_kinase_dom"/>
</dbReference>
<dbReference type="SUPFAM" id="SSF56112">
    <property type="entry name" value="Protein kinase-like (PK-like)"/>
    <property type="match status" value="1"/>
</dbReference>
<dbReference type="SUPFAM" id="SSF55550">
    <property type="entry name" value="SH2 domain"/>
    <property type="match status" value="1"/>
</dbReference>
<evidence type="ECO:0000256" key="1">
    <source>
        <dbReference type="ARBA" id="ARBA00022741"/>
    </source>
</evidence>
<dbReference type="InterPro" id="IPR036860">
    <property type="entry name" value="SH2_dom_sf"/>
</dbReference>
<sequence length="367" mass="42188">MWSLGVAVCNGGAAFCNTLLEMTNEHDYEDSTSDSGKQSQHQKQKKTASNRKKAKPRKRTEDERKILKEKNKIMLLLSKTLLKHPWFHGLVIRDDIEGLIFRNRAWIVRMGINRGLRVFTLTTRVSDKIINLPLTYRNGCWSQDFSGSRAAREPFAKLYMLLDKLSECSRIETPVPRPPYSLFHSNVHLEKKRATGEYGEIYNAKLTHFGNTHTVAVRRLSGCINREIGMEYLREAAMMRGVTHRNVLRIYGVANLEDPIMIVYEMAAGGNLKVYFKRHPQATQEQQLKLATDVCRGMAYLHMKKIVHRQLSARSCVLGTNQDVKVTNFGFAVHKQPETKETTINTALIKWLPRETVVRVRDHVFFS</sequence>
<protein>
    <recommendedName>
        <fullName evidence="4">Protein kinase domain-containing protein</fullName>
    </recommendedName>
</protein>
<feature type="domain" description="Protein kinase" evidence="4">
    <location>
        <begin position="187"/>
        <end position="367"/>
    </location>
</feature>
<dbReference type="InterPro" id="IPR050198">
    <property type="entry name" value="Non-receptor_tyrosine_kinases"/>
</dbReference>
<dbReference type="GO" id="GO:0005524">
    <property type="term" value="F:ATP binding"/>
    <property type="evidence" value="ECO:0007669"/>
    <property type="project" value="UniProtKB-KW"/>
</dbReference>
<name>A0A8S1H1I7_9PELO</name>
<dbReference type="Pfam" id="PF07714">
    <property type="entry name" value="PK_Tyr_Ser-Thr"/>
    <property type="match status" value="1"/>
</dbReference>
<dbReference type="Proteomes" id="UP000835052">
    <property type="component" value="Unassembled WGS sequence"/>
</dbReference>
<dbReference type="GO" id="GO:0004672">
    <property type="term" value="F:protein kinase activity"/>
    <property type="evidence" value="ECO:0007669"/>
    <property type="project" value="InterPro"/>
</dbReference>
<feature type="compositionally biased region" description="Basic residues" evidence="3">
    <location>
        <begin position="40"/>
        <end position="58"/>
    </location>
</feature>
<dbReference type="InterPro" id="IPR011009">
    <property type="entry name" value="Kinase-like_dom_sf"/>
</dbReference>
<feature type="region of interest" description="Disordered" evidence="3">
    <location>
        <begin position="27"/>
        <end position="63"/>
    </location>
</feature>
<evidence type="ECO:0000259" key="4">
    <source>
        <dbReference type="PROSITE" id="PS50011"/>
    </source>
</evidence>
<dbReference type="OrthoDB" id="4062651at2759"/>
<evidence type="ECO:0000313" key="5">
    <source>
        <dbReference type="EMBL" id="CAD6189629.1"/>
    </source>
</evidence>
<dbReference type="Gene3D" id="3.30.505.10">
    <property type="entry name" value="SH2 domain"/>
    <property type="match status" value="1"/>
</dbReference>
<keyword evidence="1" id="KW-0547">Nucleotide-binding</keyword>